<name>A0A9X2WG19_9GAMM</name>
<dbReference type="GO" id="GO:0005524">
    <property type="term" value="F:ATP binding"/>
    <property type="evidence" value="ECO:0007669"/>
    <property type="project" value="UniProtKB-UniRule"/>
</dbReference>
<dbReference type="AlphaFoldDB" id="A0A9X2WG19"/>
<dbReference type="InterPro" id="IPR018094">
    <property type="entry name" value="Thymidylate_kinase"/>
</dbReference>
<accession>A0A9X2WG19</accession>
<keyword evidence="7 12" id="KW-0418">Kinase</keyword>
<organism evidence="14 15">
    <name type="scientific">Thalassolituus pacificus</name>
    <dbReference type="NCBI Taxonomy" id="2975440"/>
    <lineage>
        <taxon>Bacteria</taxon>
        <taxon>Pseudomonadati</taxon>
        <taxon>Pseudomonadota</taxon>
        <taxon>Gammaproteobacteria</taxon>
        <taxon>Oceanospirillales</taxon>
        <taxon>Oceanospirillaceae</taxon>
        <taxon>Thalassolituus</taxon>
    </lineage>
</organism>
<dbReference type="InterPro" id="IPR027417">
    <property type="entry name" value="P-loop_NTPase"/>
</dbReference>
<dbReference type="Pfam" id="PF02223">
    <property type="entry name" value="Thymidylate_kin"/>
    <property type="match status" value="1"/>
</dbReference>
<comment type="similarity">
    <text evidence="1 12">Belongs to the thymidylate kinase family.</text>
</comment>
<dbReference type="PANTHER" id="PTHR10344">
    <property type="entry name" value="THYMIDYLATE KINASE"/>
    <property type="match status" value="1"/>
</dbReference>
<dbReference type="GO" id="GO:0006227">
    <property type="term" value="P:dUDP biosynthetic process"/>
    <property type="evidence" value="ECO:0007669"/>
    <property type="project" value="TreeGrafter"/>
</dbReference>
<evidence type="ECO:0000256" key="1">
    <source>
        <dbReference type="ARBA" id="ARBA00009776"/>
    </source>
</evidence>
<dbReference type="PROSITE" id="PS01331">
    <property type="entry name" value="THYMIDYLATE_KINASE"/>
    <property type="match status" value="1"/>
</dbReference>
<keyword evidence="5 12" id="KW-0545">Nucleotide biosynthesis</keyword>
<evidence type="ECO:0000313" key="14">
    <source>
        <dbReference type="EMBL" id="MCT7359754.1"/>
    </source>
</evidence>
<evidence type="ECO:0000259" key="13">
    <source>
        <dbReference type="Pfam" id="PF02223"/>
    </source>
</evidence>
<protein>
    <recommendedName>
        <fullName evidence="3 12">Thymidylate kinase</fullName>
        <ecNumber evidence="2 12">2.7.4.9</ecNumber>
    </recommendedName>
    <alternativeName>
        <fullName evidence="9 12">dTMP kinase</fullName>
    </alternativeName>
</protein>
<sequence length="219" mass="24314">MTKPQPGLFITFEGGEGVGKSTNIAFCAEWLRARGIEVVVTREPGGTEIAETIRERLLKAHHAETMQPLTELLLVFAARAQHLQALIQPALARGAWVLCDRFTDSTIAYQGFGRQLPLAQIEQLKALVQQGLEPDCTLLLEAPLAVGMGRARGRADQAGEAVDRFEQEQLDFFERVQQGFDWLTTQHERFRRIDAAQPLTAVQQQIEQVLLTLLPGADS</sequence>
<feature type="binding site" evidence="12">
    <location>
        <begin position="14"/>
        <end position="21"/>
    </location>
    <ligand>
        <name>ATP</name>
        <dbReference type="ChEBI" id="CHEBI:30616"/>
    </ligand>
</feature>
<feature type="domain" description="Thymidylate kinase-like" evidence="13">
    <location>
        <begin position="12"/>
        <end position="206"/>
    </location>
</feature>
<dbReference type="RefSeq" id="WP_260976613.1">
    <property type="nucleotide sequence ID" value="NZ_JAOANI010000019.1"/>
</dbReference>
<comment type="caution">
    <text evidence="14">The sequence shown here is derived from an EMBL/GenBank/DDBJ whole genome shotgun (WGS) entry which is preliminary data.</text>
</comment>
<dbReference type="PANTHER" id="PTHR10344:SF4">
    <property type="entry name" value="UMP-CMP KINASE 2, MITOCHONDRIAL"/>
    <property type="match status" value="1"/>
</dbReference>
<reference evidence="14" key="2">
    <citation type="submission" date="2022-08" db="EMBL/GenBank/DDBJ databases">
        <authorList>
            <person name="Dong C."/>
        </authorList>
    </citation>
    <scope>NUCLEOTIDE SEQUENCE</scope>
    <source>
        <strain evidence="14">59MF3M-4</strain>
    </source>
</reference>
<proteinExistence type="inferred from homology"/>
<comment type="catalytic activity">
    <reaction evidence="10 12">
        <text>dTMP + ATP = dTDP + ADP</text>
        <dbReference type="Rhea" id="RHEA:13517"/>
        <dbReference type="ChEBI" id="CHEBI:30616"/>
        <dbReference type="ChEBI" id="CHEBI:58369"/>
        <dbReference type="ChEBI" id="CHEBI:63528"/>
        <dbReference type="ChEBI" id="CHEBI:456216"/>
        <dbReference type="EC" id="2.7.4.9"/>
    </reaction>
</comment>
<comment type="function">
    <text evidence="11 12">Phosphorylation of dTMP to form dTDP in both de novo and salvage pathways of dTTP synthesis.</text>
</comment>
<dbReference type="CDD" id="cd01672">
    <property type="entry name" value="TMPK"/>
    <property type="match status" value="1"/>
</dbReference>
<dbReference type="EC" id="2.7.4.9" evidence="2 12"/>
<evidence type="ECO:0000256" key="9">
    <source>
        <dbReference type="ARBA" id="ARBA00029962"/>
    </source>
</evidence>
<evidence type="ECO:0000256" key="2">
    <source>
        <dbReference type="ARBA" id="ARBA00012980"/>
    </source>
</evidence>
<dbReference type="Proteomes" id="UP001147830">
    <property type="component" value="Unassembled WGS sequence"/>
</dbReference>
<dbReference type="GO" id="GO:0006235">
    <property type="term" value="P:dTTP biosynthetic process"/>
    <property type="evidence" value="ECO:0007669"/>
    <property type="project" value="UniProtKB-UniRule"/>
</dbReference>
<evidence type="ECO:0000256" key="6">
    <source>
        <dbReference type="ARBA" id="ARBA00022741"/>
    </source>
</evidence>
<dbReference type="NCBIfam" id="TIGR00041">
    <property type="entry name" value="DTMP_kinase"/>
    <property type="match status" value="1"/>
</dbReference>
<gene>
    <name evidence="12 14" type="primary">tmk</name>
    <name evidence="14" type="ORF">NYR02_12110</name>
</gene>
<dbReference type="HAMAP" id="MF_00165">
    <property type="entry name" value="Thymidylate_kinase"/>
    <property type="match status" value="1"/>
</dbReference>
<keyword evidence="8 12" id="KW-0067">ATP-binding</keyword>
<evidence type="ECO:0000256" key="8">
    <source>
        <dbReference type="ARBA" id="ARBA00022840"/>
    </source>
</evidence>
<dbReference type="FunFam" id="3.40.50.300:FF:000225">
    <property type="entry name" value="Thymidylate kinase"/>
    <property type="match status" value="1"/>
</dbReference>
<reference evidence="14" key="1">
    <citation type="journal article" date="2022" name="Front. Microbiol.">
        <title>Genome-based taxonomic rearrangement of Oceanobacter-related bacteria including the description of Thalassolituus hydrocarbonoclasticus sp. nov. and Thalassolituus pacificus sp. nov. and emended description of the genus Thalassolituus.</title>
        <authorList>
            <person name="Dong C."/>
            <person name="Wei L."/>
            <person name="Wang J."/>
            <person name="Lai Q."/>
            <person name="Huang Z."/>
            <person name="Shao Z."/>
        </authorList>
    </citation>
    <scope>NUCLEOTIDE SEQUENCE</scope>
    <source>
        <strain evidence="14">59MF3M-4</strain>
    </source>
</reference>
<keyword evidence="4 12" id="KW-0808">Transferase</keyword>
<dbReference type="GO" id="GO:0005829">
    <property type="term" value="C:cytosol"/>
    <property type="evidence" value="ECO:0007669"/>
    <property type="project" value="TreeGrafter"/>
</dbReference>
<evidence type="ECO:0000256" key="3">
    <source>
        <dbReference type="ARBA" id="ARBA00017144"/>
    </source>
</evidence>
<evidence type="ECO:0000256" key="4">
    <source>
        <dbReference type="ARBA" id="ARBA00022679"/>
    </source>
</evidence>
<evidence type="ECO:0000256" key="10">
    <source>
        <dbReference type="ARBA" id="ARBA00048743"/>
    </source>
</evidence>
<evidence type="ECO:0000256" key="7">
    <source>
        <dbReference type="ARBA" id="ARBA00022777"/>
    </source>
</evidence>
<evidence type="ECO:0000256" key="12">
    <source>
        <dbReference type="HAMAP-Rule" id="MF_00165"/>
    </source>
</evidence>
<evidence type="ECO:0000313" key="15">
    <source>
        <dbReference type="Proteomes" id="UP001147830"/>
    </source>
</evidence>
<dbReference type="Gene3D" id="3.40.50.300">
    <property type="entry name" value="P-loop containing nucleotide triphosphate hydrolases"/>
    <property type="match status" value="1"/>
</dbReference>
<dbReference type="InterPro" id="IPR039430">
    <property type="entry name" value="Thymidylate_kin-like_dom"/>
</dbReference>
<dbReference type="GO" id="GO:0006233">
    <property type="term" value="P:dTDP biosynthetic process"/>
    <property type="evidence" value="ECO:0007669"/>
    <property type="project" value="InterPro"/>
</dbReference>
<evidence type="ECO:0000256" key="5">
    <source>
        <dbReference type="ARBA" id="ARBA00022727"/>
    </source>
</evidence>
<dbReference type="GO" id="GO:0004798">
    <property type="term" value="F:dTMP kinase activity"/>
    <property type="evidence" value="ECO:0007669"/>
    <property type="project" value="UniProtKB-UniRule"/>
</dbReference>
<dbReference type="EMBL" id="JAOANI010000019">
    <property type="protein sequence ID" value="MCT7359754.1"/>
    <property type="molecule type" value="Genomic_DNA"/>
</dbReference>
<keyword evidence="6 12" id="KW-0547">Nucleotide-binding</keyword>
<evidence type="ECO:0000256" key="11">
    <source>
        <dbReference type="ARBA" id="ARBA00057735"/>
    </source>
</evidence>
<dbReference type="SUPFAM" id="SSF52540">
    <property type="entry name" value="P-loop containing nucleoside triphosphate hydrolases"/>
    <property type="match status" value="1"/>
</dbReference>
<dbReference type="InterPro" id="IPR018095">
    <property type="entry name" value="Thymidylate_kin_CS"/>
</dbReference>
<keyword evidence="15" id="KW-1185">Reference proteome</keyword>